<dbReference type="PANTHER" id="PTHR24216">
    <property type="entry name" value="PAXILLIN-RELATED"/>
    <property type="match status" value="1"/>
</dbReference>
<reference evidence="3 4" key="1">
    <citation type="journal article" date="2016" name="Nat. Commun.">
        <title>Thousands of microbial genomes shed light on interconnected biogeochemical processes in an aquifer system.</title>
        <authorList>
            <person name="Anantharaman K."/>
            <person name="Brown C.T."/>
            <person name="Hug L.A."/>
            <person name="Sharon I."/>
            <person name="Castelle C.J."/>
            <person name="Probst A.J."/>
            <person name="Thomas B.C."/>
            <person name="Singh A."/>
            <person name="Wilkins M.J."/>
            <person name="Karaoz U."/>
            <person name="Brodie E.L."/>
            <person name="Williams K.H."/>
            <person name="Hubbard S.S."/>
            <person name="Banfield J.F."/>
        </authorList>
    </citation>
    <scope>NUCLEOTIDE SEQUENCE [LARGE SCALE GENOMIC DNA]</scope>
</reference>
<feature type="region of interest" description="Disordered" evidence="1">
    <location>
        <begin position="598"/>
        <end position="626"/>
    </location>
</feature>
<gene>
    <name evidence="3" type="ORF">A3C04_02480</name>
</gene>
<evidence type="ECO:0000256" key="2">
    <source>
        <dbReference type="SAM" id="Phobius"/>
    </source>
</evidence>
<dbReference type="EMBL" id="MHTV01000020">
    <property type="protein sequence ID" value="OHA66884.1"/>
    <property type="molecule type" value="Genomic_DNA"/>
</dbReference>
<proteinExistence type="predicted"/>
<dbReference type="Proteomes" id="UP000178092">
    <property type="component" value="Unassembled WGS sequence"/>
</dbReference>
<feature type="compositionally biased region" description="Low complexity" evidence="1">
    <location>
        <begin position="598"/>
        <end position="614"/>
    </location>
</feature>
<feature type="region of interest" description="Disordered" evidence="1">
    <location>
        <begin position="2162"/>
        <end position="2328"/>
    </location>
</feature>
<evidence type="ECO:0000256" key="1">
    <source>
        <dbReference type="SAM" id="MobiDB-lite"/>
    </source>
</evidence>
<evidence type="ECO:0000313" key="4">
    <source>
        <dbReference type="Proteomes" id="UP000178092"/>
    </source>
</evidence>
<name>A0A1G2R1X1_9BACT</name>
<feature type="region of interest" description="Disordered" evidence="1">
    <location>
        <begin position="504"/>
        <end position="525"/>
    </location>
</feature>
<keyword evidence="2" id="KW-0812">Transmembrane</keyword>
<organism evidence="3 4">
    <name type="scientific">Candidatus Wildermuthbacteria bacterium RIFCSPHIGHO2_02_FULL_45_25</name>
    <dbReference type="NCBI Taxonomy" id="1802450"/>
    <lineage>
        <taxon>Bacteria</taxon>
        <taxon>Candidatus Wildermuthiibacteriota</taxon>
    </lineage>
</organism>
<dbReference type="PANTHER" id="PTHR24216:SF65">
    <property type="entry name" value="PAXILLIN-LIKE PROTEIN 1"/>
    <property type="match status" value="1"/>
</dbReference>
<feature type="compositionally biased region" description="Pro residues" evidence="1">
    <location>
        <begin position="2186"/>
        <end position="2318"/>
    </location>
</feature>
<protein>
    <submittedName>
        <fullName evidence="3">Uncharacterized protein</fullName>
    </submittedName>
</protein>
<evidence type="ECO:0000313" key="3">
    <source>
        <dbReference type="EMBL" id="OHA66884.1"/>
    </source>
</evidence>
<sequence length="2328" mass="244140">MSREQKDTNIYISLQYAAQLCKYTQEYLSLRARQGKLKAVKRGRNWRTTKEWLDGYIETTTEFKRKQAKEIIQNATERMKQAAPPENLPCEFSQEIIRESSRGDTSLLKDFWEMLRQTPSFQFAGTSVATGLLLIGALAYGYGIFPAKIQETNYIVQNFSEGFETGSKKVANESWRTLFRNGFENQDSNVPAFRKFAERGAAAVNDIFSMGENIGRHAGDQLQESFGFGAHAFQLFSLAGYDRSVSIKNDLATVAHNGYERISFGVMEGFGKMNSLAVEFGEGFDWGIVGAREGIGKQFHSFATESIAFSRNSLSDLNRNIQLFGDGYEASAWHGDHLVSTLKDDIVQDVKEMATGFNENINSFGDGYDAFAEKVDANASLDALRLGNELVESFGNLNDAVQLFAAGYDAFSQKTDWRARSFSASMSENLEDQIVLLQNSFEDLKDSALSEHSVSMGANGMAFVGGIFEGSGGWIGKTLEGIGSSFKQGALDIANLFGSQEDQVPQVTPDQLAQESPVSSDAEPTPSIAISFSPTPAISPAQHLPLQPQIPSPSERVIVIQERTPDYFSLISNDIQTELQGIRSAVERIADIRVIQGAQGPAGPSGFPGSQGPQGPQGPGGGGQTVVIQNQSQKETTFSGNFDQLSVSHGKLTVDASGNLTTDGGVTAQSLSMQTLSVTGNTTIGDASGDTLTINAATIAVPNSLSVDSATLYIDSSNNRVGIGTSSPSVALDVAGNLKVSGTSTLNGVAYTWPSADGSSGQTLTTNASGTLSWTTITSGSTDAQYVVLAASGDLSSERVLTGTANQITVTDAGAGGNVTLSLPQSIATTSAVAFATIDTGQGANELYDMDQNVLTTSSPTFAGLTLSGNATLQDDALGLFGTGGDIAFVNRSLALGANTALASVLIGTPVTAATPANSLLVSNITADGDMAWFLNDGSGNSWEYLRFDGSADSVIFNEAGSDIDFRVESDGNANALTVDAGLFSGVGQLSIGSAAQSTATGFTVIDNPAITATSNQNFYKLLVDNSAAVTVAGATTSAIVASLAIDEPNITATGTVTDAVTLYIQAAPTEGGTGNYALWVDEGTTRLDGNLGIGAASPFVNFASASGDFSSHTGIHLNDGTTTAAVAIEGATGAKLILGDNGGGANDKIIEYEVDGGVGTFRTLNDDLTTLVDNMLTFDITRGRVGIFGAADSAGTGGVLKVTAPGSGAGTGIEIVSSNGEELSFTGSSSGNIGADYSLTLDLDDNNDEADAPFTIRNGGDTEIFRFSEVGRLGIGDNGPDNLLDIISATAAAGLAITSTGTDTDVYINFELTDGTPNFVMGVDDSDNDTFKIGTTAVETSTVLTIDSRTTTSGVSAITLAGIAPTIASATGAEYTTLTITPPTVTLTGTTQVTSQMDSVLISAPTITDASAVTVDRAATLTISAGPTASGSLLIANDLALSVVAGNIGFGANSMLAWGAVNDKLIDDMEVITDWTESENGVTDAALESTIVKTEAGAMKITTTAGSSNSDTIKKDMGFTADLSSVDRVGLWIRGTETGQIISVQFSEDDSTYQDHNITILKKDVWQYEEWDISGITGTSRDFVQYYRFVIDDDTSSPTFYIDQLRFYDKDNRAAEMYVDGSGRLQIAGNQGLELTANIASGNPGVSLNGTTVTLNQPLSVAVGGDVGIDYDLQFLNTGISSITSEGSLQILAGDANHAENLTLGTQGTGDVVVDVNDADSTIGGFKVLGSGGYNFRVRTAGQVGFKAATELTIATGAVAMTQTYHTIDSEADAASDDLDTISGGQEGDVLVARASHTDRSVVLKDGTGNLQLSGDITLDNTQDAAILIYDGTNWLELSNANSGADVAESYYVEDVTVKPGDVVALDGVRNELLNENQQKERGRYQFVKKANTPYAKAILGVISTSPSVNLGGGYDKLSSGVETRPVALSGRVPVKISLENGEIEPGDYLTSSTTPGFAMKATRDGRVIGIALEAYNEEIKEQMETTRARIMEERQFALKRKAQKDAILARGEEFSEDIQNPIVVPSIPDSDDVITMFVNAHWAGLSFDEFGLLQAEGNEDITNEDAKEDGFTGFFRRAISSLTGTVQTSGNWVFGKITARTARVEKLELVDQQTGEVYCTWISNGEWEKVNADCDRVEYVNGQPVIADQATNYDAIEKANATPTPESTPSSSPSPEATLGPSSSPEPDPTPTAEPVPTPTLTPEPAPSPSPIPTPSPTPEPSPSVLPTPTAAPTPSISPSPEPTISPNATPLPSPQITPTRTPEPSPTPTPTPSPSPIPATTPAPEPLLTPPPKPSSTPSPPPASAPVPTLNPSPAPEHESEEDVP</sequence>
<feature type="compositionally biased region" description="Polar residues" evidence="1">
    <location>
        <begin position="504"/>
        <end position="519"/>
    </location>
</feature>
<feature type="transmembrane region" description="Helical" evidence="2">
    <location>
        <begin position="123"/>
        <end position="145"/>
    </location>
</feature>
<feature type="compositionally biased region" description="Gly residues" evidence="1">
    <location>
        <begin position="615"/>
        <end position="624"/>
    </location>
</feature>
<keyword evidence="2" id="KW-0472">Membrane</keyword>
<feature type="compositionally biased region" description="Low complexity" evidence="1">
    <location>
        <begin position="2163"/>
        <end position="2185"/>
    </location>
</feature>
<accession>A0A1G2R1X1</accession>
<comment type="caution">
    <text evidence="3">The sequence shown here is derived from an EMBL/GenBank/DDBJ whole genome shotgun (WGS) entry which is preliminary data.</text>
</comment>
<keyword evidence="2" id="KW-1133">Transmembrane helix</keyword>